<accession>A0A2R6VYP7</accession>
<protein>
    <recommendedName>
        <fullName evidence="3">DUF4371 domain-containing protein</fullName>
    </recommendedName>
</protein>
<gene>
    <name evidence="1" type="ORF">MARPO_0522s0002</name>
</gene>
<dbReference type="PANTHER" id="PTHR37067">
    <property type="entry name" value="PX DOMAIN-CONTAINING PROTEIN"/>
    <property type="match status" value="1"/>
</dbReference>
<evidence type="ECO:0008006" key="3">
    <source>
        <dbReference type="Google" id="ProtNLM"/>
    </source>
</evidence>
<reference evidence="2" key="1">
    <citation type="journal article" date="2017" name="Cell">
        <title>Insights into land plant evolution garnered from the Marchantia polymorpha genome.</title>
        <authorList>
            <person name="Bowman J.L."/>
            <person name="Kohchi T."/>
            <person name="Yamato K.T."/>
            <person name="Jenkins J."/>
            <person name="Shu S."/>
            <person name="Ishizaki K."/>
            <person name="Yamaoka S."/>
            <person name="Nishihama R."/>
            <person name="Nakamura Y."/>
            <person name="Berger F."/>
            <person name="Adam C."/>
            <person name="Aki S.S."/>
            <person name="Althoff F."/>
            <person name="Araki T."/>
            <person name="Arteaga-Vazquez M.A."/>
            <person name="Balasubrmanian S."/>
            <person name="Barry K."/>
            <person name="Bauer D."/>
            <person name="Boehm C.R."/>
            <person name="Briginshaw L."/>
            <person name="Caballero-Perez J."/>
            <person name="Catarino B."/>
            <person name="Chen F."/>
            <person name="Chiyoda S."/>
            <person name="Chovatia M."/>
            <person name="Davies K.M."/>
            <person name="Delmans M."/>
            <person name="Demura T."/>
            <person name="Dierschke T."/>
            <person name="Dolan L."/>
            <person name="Dorantes-Acosta A.E."/>
            <person name="Eklund D.M."/>
            <person name="Florent S.N."/>
            <person name="Flores-Sandoval E."/>
            <person name="Fujiyama A."/>
            <person name="Fukuzawa H."/>
            <person name="Galik B."/>
            <person name="Grimanelli D."/>
            <person name="Grimwood J."/>
            <person name="Grossniklaus U."/>
            <person name="Hamada T."/>
            <person name="Haseloff J."/>
            <person name="Hetherington A.J."/>
            <person name="Higo A."/>
            <person name="Hirakawa Y."/>
            <person name="Hundley H.N."/>
            <person name="Ikeda Y."/>
            <person name="Inoue K."/>
            <person name="Inoue S.I."/>
            <person name="Ishida S."/>
            <person name="Jia Q."/>
            <person name="Kakita M."/>
            <person name="Kanazawa T."/>
            <person name="Kawai Y."/>
            <person name="Kawashima T."/>
            <person name="Kennedy M."/>
            <person name="Kinose K."/>
            <person name="Kinoshita T."/>
            <person name="Kohara Y."/>
            <person name="Koide E."/>
            <person name="Komatsu K."/>
            <person name="Kopischke S."/>
            <person name="Kubo M."/>
            <person name="Kyozuka J."/>
            <person name="Lagercrantz U."/>
            <person name="Lin S.S."/>
            <person name="Lindquist E."/>
            <person name="Lipzen A.M."/>
            <person name="Lu C.W."/>
            <person name="De Luna E."/>
            <person name="Martienssen R.A."/>
            <person name="Minamino N."/>
            <person name="Mizutani M."/>
            <person name="Mizutani M."/>
            <person name="Mochizuki N."/>
            <person name="Monte I."/>
            <person name="Mosher R."/>
            <person name="Nagasaki H."/>
            <person name="Nakagami H."/>
            <person name="Naramoto S."/>
            <person name="Nishitani K."/>
            <person name="Ohtani M."/>
            <person name="Okamoto T."/>
            <person name="Okumura M."/>
            <person name="Phillips J."/>
            <person name="Pollak B."/>
            <person name="Reinders A."/>
            <person name="Rovekamp M."/>
            <person name="Sano R."/>
            <person name="Sawa S."/>
            <person name="Schmid M.W."/>
            <person name="Shirakawa M."/>
            <person name="Solano R."/>
            <person name="Spunde A."/>
            <person name="Suetsugu N."/>
            <person name="Sugano S."/>
            <person name="Sugiyama A."/>
            <person name="Sun R."/>
            <person name="Suzuki Y."/>
            <person name="Takenaka M."/>
            <person name="Takezawa D."/>
            <person name="Tomogane H."/>
            <person name="Tsuzuki M."/>
            <person name="Ueda T."/>
            <person name="Umeda M."/>
            <person name="Ward J.M."/>
            <person name="Watanabe Y."/>
            <person name="Yazaki K."/>
            <person name="Yokoyama R."/>
            <person name="Yoshitake Y."/>
            <person name="Yotsui I."/>
            <person name="Zachgo S."/>
            <person name="Schmutz J."/>
        </authorList>
    </citation>
    <scope>NUCLEOTIDE SEQUENCE [LARGE SCALE GENOMIC DNA]</scope>
    <source>
        <strain evidence="2">Tak-1</strain>
    </source>
</reference>
<evidence type="ECO:0000313" key="1">
    <source>
        <dbReference type="EMBL" id="PTQ26724.1"/>
    </source>
</evidence>
<dbReference type="PANTHER" id="PTHR37067:SF3">
    <property type="entry name" value="PX DOMAIN-CONTAINING PROTEIN"/>
    <property type="match status" value="1"/>
</dbReference>
<proteinExistence type="predicted"/>
<evidence type="ECO:0000313" key="2">
    <source>
        <dbReference type="Proteomes" id="UP000244005"/>
    </source>
</evidence>
<sequence>MPRATLRTPFNPDHQVNYGLSIASRDAATSEVVSVNCLFCIHFGREDTDTSTAQEERKRCRTENIKSFTRPFRTDNYVQHFSRQHKARWDQFKILARDQKATFFQRNAPVRHRNTIPSHFAGNQTTMQLYINKAIVDVIIGNLLLDQDDDDGLPNMCRERALRIFEDIDPNTFEDPRFATTKYRIDISNPKQFNLVAGFLSIGVSFRQVEALVTMTKEVTGVAEIGTAKDERVAQYARFILALNLQHIHDILDNSSAFSIALDMFTHMSTSYLDICIQLFWHGEILNLHLIGIPVFCRHTAAEVYRHASAMLDVLCTEWKTMLISISTDGEPRMTSHIGGVATQFEQAALPSFYRIWCDLHQLDLKLRSFYEELMDEQFVSMLTALIGYLRRQQNLINDMGTKCSTLAETMWESMSKFKTHRVAIREYLEAKIPSCKPPHEWCVVLMYVKDVSAAATATFKQLQKYDTLVSRQRQVIANLRTCYKDYIKANGPLASGQREDIDIERDAVSSNDLYSARVTDMTTFLEDMGGFVSDRMQHAGQASMENLARNLSMGLLNLIAGLDKVVAERNSLNGVSLDVLPPVLPHELVTLNGRDFTAIVCAQRERLAARWAPISAEATMDYIETEFRDLKNAYRNEEPFRNALDGCTYQTPFSKAWKLIKRDFSILKWEKDIHRMSLIDFSLEDVMHARQFKLLQKLTF</sequence>
<dbReference type="AlphaFoldDB" id="A0A2R6VYP7"/>
<keyword evidence="2" id="KW-1185">Reference proteome</keyword>
<name>A0A2R6VYP7_MARPO</name>
<dbReference type="Proteomes" id="UP000244005">
    <property type="component" value="Unassembled WGS sequence"/>
</dbReference>
<dbReference type="EMBL" id="KZ773136">
    <property type="protein sequence ID" value="PTQ26724.1"/>
    <property type="molecule type" value="Genomic_DNA"/>
</dbReference>
<dbReference type="OrthoDB" id="164174at2759"/>
<organism evidence="1 2">
    <name type="scientific">Marchantia polymorpha</name>
    <name type="common">Common liverwort</name>
    <name type="synonym">Marchantia aquatica</name>
    <dbReference type="NCBI Taxonomy" id="3197"/>
    <lineage>
        <taxon>Eukaryota</taxon>
        <taxon>Viridiplantae</taxon>
        <taxon>Streptophyta</taxon>
        <taxon>Embryophyta</taxon>
        <taxon>Marchantiophyta</taxon>
        <taxon>Marchantiopsida</taxon>
        <taxon>Marchantiidae</taxon>
        <taxon>Marchantiales</taxon>
        <taxon>Marchantiaceae</taxon>
        <taxon>Marchantia</taxon>
    </lineage>
</organism>